<reference evidence="2" key="1">
    <citation type="submission" date="2020-12" db="EMBL/GenBank/DDBJ databases">
        <title>Vagococcus allomyrinae sp. nov. and Enterococcus lavae sp. nov., isolated from the larvae of Allomyrina dichotoma.</title>
        <authorList>
            <person name="Lee S.D."/>
        </authorList>
    </citation>
    <scope>NUCLEOTIDE SEQUENCE</scope>
    <source>
        <strain evidence="2">BWB3-3</strain>
    </source>
</reference>
<organism evidence="2 3">
    <name type="scientific">Vagococcus allomyrinae</name>
    <dbReference type="NCBI Taxonomy" id="2794353"/>
    <lineage>
        <taxon>Bacteria</taxon>
        <taxon>Bacillati</taxon>
        <taxon>Bacillota</taxon>
        <taxon>Bacilli</taxon>
        <taxon>Lactobacillales</taxon>
        <taxon>Enterococcaceae</taxon>
        <taxon>Vagococcus</taxon>
    </lineage>
</organism>
<gene>
    <name evidence="2" type="ORF">I6N95_13805</name>
</gene>
<evidence type="ECO:0000313" key="2">
    <source>
        <dbReference type="EMBL" id="MBP1042091.1"/>
    </source>
</evidence>
<dbReference type="AlphaFoldDB" id="A0A940P9G0"/>
<accession>A0A940P9G0</accession>
<name>A0A940P9G0_9ENTE</name>
<feature type="signal peptide" evidence="1">
    <location>
        <begin position="1"/>
        <end position="22"/>
    </location>
</feature>
<evidence type="ECO:0000256" key="1">
    <source>
        <dbReference type="SAM" id="SignalP"/>
    </source>
</evidence>
<dbReference type="EMBL" id="JAEEGA010000008">
    <property type="protein sequence ID" value="MBP1042091.1"/>
    <property type="molecule type" value="Genomic_DNA"/>
</dbReference>
<feature type="chain" id="PRO_5038003567" description="YtxH domain-containing protein" evidence="1">
    <location>
        <begin position="23"/>
        <end position="111"/>
    </location>
</feature>
<keyword evidence="3" id="KW-1185">Reference proteome</keyword>
<proteinExistence type="predicted"/>
<dbReference type="Proteomes" id="UP000674938">
    <property type="component" value="Unassembled WGS sequence"/>
</dbReference>
<evidence type="ECO:0008006" key="4">
    <source>
        <dbReference type="Google" id="ProtNLM"/>
    </source>
</evidence>
<sequence>MKTSTKLLLGVSVTAVVGTALAVVVSDKVIKTIKETQNRYKVKKFVNDKLDGSEKLLNIVDDLSDSEIESVVGILSKVKDSRNKISVTGKNVREVTEDVKKHLVDFVESFA</sequence>
<comment type="caution">
    <text evidence="2">The sequence shown here is derived from an EMBL/GenBank/DDBJ whole genome shotgun (WGS) entry which is preliminary data.</text>
</comment>
<evidence type="ECO:0000313" key="3">
    <source>
        <dbReference type="Proteomes" id="UP000674938"/>
    </source>
</evidence>
<protein>
    <recommendedName>
        <fullName evidence="4">YtxH domain-containing protein</fullName>
    </recommendedName>
</protein>
<dbReference type="RefSeq" id="WP_209528950.1">
    <property type="nucleotide sequence ID" value="NZ_JAEEGA010000008.1"/>
</dbReference>
<keyword evidence="1" id="KW-0732">Signal</keyword>